<reference evidence="1" key="1">
    <citation type="submission" date="2020-05" db="EMBL/GenBank/DDBJ databases">
        <authorList>
            <person name="Chiriac C."/>
            <person name="Salcher M."/>
            <person name="Ghai R."/>
            <person name="Kavagutti S V."/>
        </authorList>
    </citation>
    <scope>NUCLEOTIDE SEQUENCE</scope>
</reference>
<evidence type="ECO:0000313" key="1">
    <source>
        <dbReference type="EMBL" id="CAB4922986.1"/>
    </source>
</evidence>
<organism evidence="1">
    <name type="scientific">freshwater metagenome</name>
    <dbReference type="NCBI Taxonomy" id="449393"/>
    <lineage>
        <taxon>unclassified sequences</taxon>
        <taxon>metagenomes</taxon>
        <taxon>ecological metagenomes</taxon>
    </lineage>
</organism>
<sequence>MDGSSFDAPTIPASGSANSTGFDMLKRHAAEVFQEFFGDSAQDRVNRIFSGMGPTATSAELAGACSKALEPLLGEGMAQSYFKRFQ</sequence>
<name>A0A6J7HVQ4_9ZZZZ</name>
<accession>A0A6J7HVQ4</accession>
<gene>
    <name evidence="1" type="ORF">UFOPK3519_02032</name>
</gene>
<protein>
    <submittedName>
        <fullName evidence="1">Unannotated protein</fullName>
    </submittedName>
</protein>
<dbReference type="EMBL" id="CAFBMG010000269">
    <property type="protein sequence ID" value="CAB4922986.1"/>
    <property type="molecule type" value="Genomic_DNA"/>
</dbReference>
<proteinExistence type="predicted"/>
<dbReference type="AlphaFoldDB" id="A0A6J7HVQ4"/>